<dbReference type="Pfam" id="PF20207">
    <property type="entry name" value="DUF6568"/>
    <property type="match status" value="1"/>
</dbReference>
<keyword evidence="2" id="KW-0732">Signal</keyword>
<evidence type="ECO:0000256" key="1">
    <source>
        <dbReference type="SAM" id="MobiDB-lite"/>
    </source>
</evidence>
<evidence type="ECO:0000313" key="3">
    <source>
        <dbReference type="EMBL" id="KXU15200.1"/>
    </source>
</evidence>
<dbReference type="RefSeq" id="WP_061862675.1">
    <property type="nucleotide sequence ID" value="NZ_JASHFO010000007.1"/>
</dbReference>
<evidence type="ECO:0000256" key="2">
    <source>
        <dbReference type="SAM" id="SignalP"/>
    </source>
</evidence>
<feature type="chain" id="PRO_5007299173" evidence="2">
    <location>
        <begin position="27"/>
        <end position="322"/>
    </location>
</feature>
<feature type="region of interest" description="Disordered" evidence="1">
    <location>
        <begin position="186"/>
        <end position="236"/>
    </location>
</feature>
<dbReference type="Proteomes" id="UP000072578">
    <property type="component" value="Unassembled WGS sequence"/>
</dbReference>
<dbReference type="SUPFAM" id="SSF52833">
    <property type="entry name" value="Thioredoxin-like"/>
    <property type="match status" value="1"/>
</dbReference>
<gene>
    <name evidence="3" type="ORF">SINDD18_00040</name>
</gene>
<dbReference type="InterPro" id="IPR036249">
    <property type="entry name" value="Thioredoxin-like_sf"/>
</dbReference>
<feature type="compositionally biased region" description="Polar residues" evidence="1">
    <location>
        <begin position="186"/>
        <end position="199"/>
    </location>
</feature>
<protein>
    <submittedName>
        <fullName evidence="3">Uncharacterized protein</fullName>
    </submittedName>
</protein>
<name>A0A139RKE3_9STRE</name>
<dbReference type="EMBL" id="LQZF01000005">
    <property type="protein sequence ID" value="KXU15200.1"/>
    <property type="molecule type" value="Genomic_DNA"/>
</dbReference>
<organism evidence="3 4">
    <name type="scientific">Streptococcus infantis</name>
    <dbReference type="NCBI Taxonomy" id="68892"/>
    <lineage>
        <taxon>Bacteria</taxon>
        <taxon>Bacillati</taxon>
        <taxon>Bacillota</taxon>
        <taxon>Bacilli</taxon>
        <taxon>Lactobacillales</taxon>
        <taxon>Streptococcaceae</taxon>
        <taxon>Streptococcus</taxon>
    </lineage>
</organism>
<feature type="compositionally biased region" description="Polar residues" evidence="1">
    <location>
        <begin position="227"/>
        <end position="236"/>
    </location>
</feature>
<feature type="compositionally biased region" description="Basic and acidic residues" evidence="1">
    <location>
        <begin position="200"/>
        <end position="213"/>
    </location>
</feature>
<accession>A0A139RKE3</accession>
<evidence type="ECO:0000313" key="4">
    <source>
        <dbReference type="Proteomes" id="UP000072578"/>
    </source>
</evidence>
<reference evidence="3 4" key="1">
    <citation type="submission" date="2016-01" db="EMBL/GenBank/DDBJ databases">
        <title>Highly variable Streptococcus oralis are common among viridans streptococci isolated from primates.</title>
        <authorList>
            <person name="Denapaite D."/>
            <person name="Rieger M."/>
            <person name="Koendgen S."/>
            <person name="Brueckner R."/>
            <person name="Ochigava I."/>
            <person name="Kappeler P."/>
            <person name="Maetz-Rensing K."/>
            <person name="Leendertz F."/>
            <person name="Hakenbeck R."/>
        </authorList>
    </citation>
    <scope>NUCLEOTIDE SEQUENCE [LARGE SCALE GENOMIC DNA]</scope>
    <source>
        <strain evidence="3 4">DD18</strain>
    </source>
</reference>
<sequence>MKNQKIKSLLLVPLVFASITTGVVYAEEQTTSSSIQANDSSVVAPDLQSGTENVEHKPSVVTPEEYEQNVAEFKKIDIEAVRQSFTEDQLEHTIYFGRKTCSHCRQFSPELKEFNNLIEKKLEYYDLDGKDFDGEAREFLFKKVGIPGTPTILYLRNGRPISGWVGGGATAQQVYDYMYSRNSPKQTETVASSEDTVTESVRDDKTGEVENSKENLTNNSDSREQLKNNIPPSNTITVQPEDLVMTDKKKRGDTSKTISENTDKLQTSLSEVKGNDSASQTIHLSKQLLPNTGEEESYNLLRIAVALLITSGMIKWKQRVHK</sequence>
<dbReference type="InterPro" id="IPR046698">
    <property type="entry name" value="PedC-like"/>
</dbReference>
<dbReference type="Gene3D" id="3.40.30.10">
    <property type="entry name" value="Glutaredoxin"/>
    <property type="match status" value="1"/>
</dbReference>
<proteinExistence type="predicted"/>
<dbReference type="PATRIC" id="fig|68892.8.peg.57"/>
<dbReference type="CDD" id="cd02947">
    <property type="entry name" value="TRX_family"/>
    <property type="match status" value="1"/>
</dbReference>
<comment type="caution">
    <text evidence="3">The sequence shown here is derived from an EMBL/GenBank/DDBJ whole genome shotgun (WGS) entry which is preliminary data.</text>
</comment>
<feature type="signal peptide" evidence="2">
    <location>
        <begin position="1"/>
        <end position="26"/>
    </location>
</feature>
<dbReference type="AlphaFoldDB" id="A0A139RKE3"/>